<name>A0A315ZCU8_SEDFL</name>
<comment type="similarity">
    <text evidence="1">Belongs to the sigma-70 factor family. ECF subfamily.</text>
</comment>
<dbReference type="Gene3D" id="1.10.10.10">
    <property type="entry name" value="Winged helix-like DNA-binding domain superfamily/Winged helix DNA-binding domain"/>
    <property type="match status" value="1"/>
</dbReference>
<keyword evidence="2" id="KW-0805">Transcription regulation</keyword>
<dbReference type="InterPro" id="IPR007627">
    <property type="entry name" value="RNA_pol_sigma70_r2"/>
</dbReference>
<dbReference type="NCBIfam" id="TIGR02959">
    <property type="entry name" value="SigZ"/>
    <property type="match status" value="1"/>
</dbReference>
<dbReference type="NCBIfam" id="TIGR02937">
    <property type="entry name" value="sigma70-ECF"/>
    <property type="match status" value="1"/>
</dbReference>
<evidence type="ECO:0000256" key="4">
    <source>
        <dbReference type="ARBA" id="ARBA00023163"/>
    </source>
</evidence>
<dbReference type="GO" id="GO:0003677">
    <property type="term" value="F:DNA binding"/>
    <property type="evidence" value="ECO:0007669"/>
    <property type="project" value="InterPro"/>
</dbReference>
<evidence type="ECO:0000256" key="3">
    <source>
        <dbReference type="ARBA" id="ARBA00023082"/>
    </source>
</evidence>
<evidence type="ECO:0000259" key="6">
    <source>
        <dbReference type="Pfam" id="PF04542"/>
    </source>
</evidence>
<dbReference type="GO" id="GO:0016987">
    <property type="term" value="F:sigma factor activity"/>
    <property type="evidence" value="ECO:0007669"/>
    <property type="project" value="UniProtKB-KW"/>
</dbReference>
<dbReference type="RefSeq" id="WP_109617424.1">
    <property type="nucleotide sequence ID" value="NZ_QGDO01000002.1"/>
</dbReference>
<dbReference type="InterPro" id="IPR013249">
    <property type="entry name" value="RNA_pol_sigma70_r4_t2"/>
</dbReference>
<dbReference type="PANTHER" id="PTHR43133:SF62">
    <property type="entry name" value="RNA POLYMERASE SIGMA FACTOR SIGZ"/>
    <property type="match status" value="1"/>
</dbReference>
<dbReference type="OrthoDB" id="9780326at2"/>
<dbReference type="InterPro" id="IPR013324">
    <property type="entry name" value="RNA_pol_sigma_r3/r4-like"/>
</dbReference>
<sequence length="169" mass="19729">MSTTSIWNNFRTELFAFIITKVNDKEIANDILQDVFVKIHLKAGSLKQEEKLTSWVYQLTRNTIIDYYRKKNILTYTEEFQDIWDDDSESEDENKICVNCINPFIQQLPPNDRDALEQTVYGNISQKDYAEKTGLSYTATKSRIQRARGKLKDMFLNCCLAEEGKKCNC</sequence>
<dbReference type="InterPro" id="IPR014304">
    <property type="entry name" value="RNA_pol_sigma-Z"/>
</dbReference>
<reference evidence="8 9" key="1">
    <citation type="submission" date="2018-03" db="EMBL/GenBank/DDBJ databases">
        <title>Genomic Encyclopedia of Archaeal and Bacterial Type Strains, Phase II (KMG-II): from individual species to whole genera.</title>
        <authorList>
            <person name="Goeker M."/>
        </authorList>
    </citation>
    <scope>NUCLEOTIDE SEQUENCE [LARGE SCALE GENOMIC DNA]</scope>
    <source>
        <strain evidence="8 9">DSM 28229</strain>
    </source>
</reference>
<proteinExistence type="inferred from homology"/>
<keyword evidence="9" id="KW-1185">Reference proteome</keyword>
<dbReference type="InterPro" id="IPR039425">
    <property type="entry name" value="RNA_pol_sigma-70-like"/>
</dbReference>
<organism evidence="8 9">
    <name type="scientific">Sediminitomix flava</name>
    <dbReference type="NCBI Taxonomy" id="379075"/>
    <lineage>
        <taxon>Bacteria</taxon>
        <taxon>Pseudomonadati</taxon>
        <taxon>Bacteroidota</taxon>
        <taxon>Cytophagia</taxon>
        <taxon>Cytophagales</taxon>
        <taxon>Flammeovirgaceae</taxon>
        <taxon>Sediminitomix</taxon>
    </lineage>
</organism>
<dbReference type="InterPro" id="IPR036388">
    <property type="entry name" value="WH-like_DNA-bd_sf"/>
</dbReference>
<dbReference type="GO" id="GO:0006352">
    <property type="term" value="P:DNA-templated transcription initiation"/>
    <property type="evidence" value="ECO:0007669"/>
    <property type="project" value="InterPro"/>
</dbReference>
<evidence type="ECO:0000256" key="2">
    <source>
        <dbReference type="ARBA" id="ARBA00023015"/>
    </source>
</evidence>
<accession>A0A315ZCU8</accession>
<dbReference type="Gene3D" id="1.10.1740.10">
    <property type="match status" value="1"/>
</dbReference>
<dbReference type="Proteomes" id="UP000245535">
    <property type="component" value="Unassembled WGS sequence"/>
</dbReference>
<evidence type="ECO:0000256" key="5">
    <source>
        <dbReference type="NCBIfam" id="TIGR02959"/>
    </source>
</evidence>
<evidence type="ECO:0000259" key="7">
    <source>
        <dbReference type="Pfam" id="PF08281"/>
    </source>
</evidence>
<evidence type="ECO:0000313" key="8">
    <source>
        <dbReference type="EMBL" id="PWJ43130.1"/>
    </source>
</evidence>
<protein>
    <recommendedName>
        <fullName evidence="5">RNA polymerase sigma factor SigZ</fullName>
    </recommendedName>
</protein>
<dbReference type="SUPFAM" id="SSF88946">
    <property type="entry name" value="Sigma2 domain of RNA polymerase sigma factors"/>
    <property type="match status" value="1"/>
</dbReference>
<feature type="domain" description="RNA polymerase sigma-70 region 2" evidence="6">
    <location>
        <begin position="12"/>
        <end position="72"/>
    </location>
</feature>
<evidence type="ECO:0000313" key="9">
    <source>
        <dbReference type="Proteomes" id="UP000245535"/>
    </source>
</evidence>
<dbReference type="EMBL" id="QGDO01000002">
    <property type="protein sequence ID" value="PWJ43130.1"/>
    <property type="molecule type" value="Genomic_DNA"/>
</dbReference>
<evidence type="ECO:0000256" key="1">
    <source>
        <dbReference type="ARBA" id="ARBA00010641"/>
    </source>
</evidence>
<dbReference type="AlphaFoldDB" id="A0A315ZCU8"/>
<keyword evidence="3" id="KW-0731">Sigma factor</keyword>
<dbReference type="InterPro" id="IPR014284">
    <property type="entry name" value="RNA_pol_sigma-70_dom"/>
</dbReference>
<feature type="domain" description="RNA polymerase sigma factor 70 region 4 type 2" evidence="7">
    <location>
        <begin position="105"/>
        <end position="151"/>
    </location>
</feature>
<comment type="caution">
    <text evidence="8">The sequence shown here is derived from an EMBL/GenBank/DDBJ whole genome shotgun (WGS) entry which is preliminary data.</text>
</comment>
<gene>
    <name evidence="8" type="ORF">BC781_102679</name>
</gene>
<dbReference type="Pfam" id="PF04542">
    <property type="entry name" value="Sigma70_r2"/>
    <property type="match status" value="1"/>
</dbReference>
<dbReference type="Pfam" id="PF08281">
    <property type="entry name" value="Sigma70_r4_2"/>
    <property type="match status" value="1"/>
</dbReference>
<dbReference type="InterPro" id="IPR013325">
    <property type="entry name" value="RNA_pol_sigma_r2"/>
</dbReference>
<dbReference type="SUPFAM" id="SSF88659">
    <property type="entry name" value="Sigma3 and sigma4 domains of RNA polymerase sigma factors"/>
    <property type="match status" value="1"/>
</dbReference>
<dbReference type="PANTHER" id="PTHR43133">
    <property type="entry name" value="RNA POLYMERASE ECF-TYPE SIGMA FACTO"/>
    <property type="match status" value="1"/>
</dbReference>
<keyword evidence="4" id="KW-0804">Transcription</keyword>